<accession>T1AB54</accession>
<dbReference type="GO" id="GO:0000049">
    <property type="term" value="F:tRNA binding"/>
    <property type="evidence" value="ECO:0007669"/>
    <property type="project" value="UniProtKB-KW"/>
</dbReference>
<keyword evidence="1" id="KW-0820">tRNA-binding</keyword>
<dbReference type="InterPro" id="IPR029063">
    <property type="entry name" value="SAM-dependent_MTases_sf"/>
</dbReference>
<dbReference type="InterPro" id="IPR042296">
    <property type="entry name" value="tRNA_met_Trm1_C"/>
</dbReference>
<dbReference type="Pfam" id="PF02005">
    <property type="entry name" value="TRM"/>
    <property type="match status" value="1"/>
</dbReference>
<evidence type="ECO:0000256" key="4">
    <source>
        <dbReference type="ARBA" id="ARBA00022691"/>
    </source>
</evidence>
<dbReference type="EC" id="2.1.1.216" evidence="7"/>
<dbReference type="AlphaFoldDB" id="T1AB54"/>
<gene>
    <name evidence="8" type="ORF">B2A_04587</name>
</gene>
<dbReference type="EMBL" id="AUZZ01003090">
    <property type="protein sequence ID" value="EQD57976.1"/>
    <property type="molecule type" value="Genomic_DNA"/>
</dbReference>
<evidence type="ECO:0000256" key="7">
    <source>
        <dbReference type="ARBA" id="ARBA00039099"/>
    </source>
</evidence>
<dbReference type="FunFam" id="3.30.56.70:FF:000001">
    <property type="entry name" value="tRNA (guanine(26)-N(2))-dimethyltransferase"/>
    <property type="match status" value="1"/>
</dbReference>
<keyword evidence="2 8" id="KW-0489">Methyltransferase</keyword>
<dbReference type="PANTHER" id="PTHR10631:SF3">
    <property type="entry name" value="TRNA (GUANINE(26)-N(2))-DIMETHYLTRANSFERASE"/>
    <property type="match status" value="1"/>
</dbReference>
<reference evidence="8" key="2">
    <citation type="journal article" date="2014" name="ISME J.">
        <title>Microbial stratification in low pH oxic and suboxic macroscopic growths along an acid mine drainage.</title>
        <authorList>
            <person name="Mendez-Garcia C."/>
            <person name="Mesa V."/>
            <person name="Sprenger R.R."/>
            <person name="Richter M."/>
            <person name="Diez M.S."/>
            <person name="Solano J."/>
            <person name="Bargiela R."/>
            <person name="Golyshina O.V."/>
            <person name="Manteca A."/>
            <person name="Ramos J.L."/>
            <person name="Gallego J.R."/>
            <person name="Llorente I."/>
            <person name="Martins Dos Santos V.A."/>
            <person name="Jensen O.N."/>
            <person name="Pelaez A.I."/>
            <person name="Sanchez J."/>
            <person name="Ferrer M."/>
        </authorList>
    </citation>
    <scope>NUCLEOTIDE SEQUENCE</scope>
</reference>
<reference evidence="8" key="1">
    <citation type="submission" date="2013-08" db="EMBL/GenBank/DDBJ databases">
        <authorList>
            <person name="Mendez C."/>
            <person name="Richter M."/>
            <person name="Ferrer M."/>
            <person name="Sanchez J."/>
        </authorList>
    </citation>
    <scope>NUCLEOTIDE SEQUENCE</scope>
</reference>
<proteinExistence type="predicted"/>
<feature type="non-terminal residue" evidence="8">
    <location>
        <position position="1"/>
    </location>
</feature>
<keyword evidence="4" id="KW-0949">S-adenosyl-L-methionine</keyword>
<name>T1AB54_9ZZZZ</name>
<sequence>DLIEGDVRSKLGESITSVQGADTKEIKFAERIASEPNTPFYYSIPKLTKLMGLPSVSELSVIEGLLGKNYKASLTHFEKNCVKTDAPLEEIKSLITGLSKGRF</sequence>
<evidence type="ECO:0000256" key="3">
    <source>
        <dbReference type="ARBA" id="ARBA00022679"/>
    </source>
</evidence>
<protein>
    <recommendedName>
        <fullName evidence="7">tRNA (guanine(26)-N(2))-dimethyltransferase</fullName>
        <ecNumber evidence="7">2.1.1.216</ecNumber>
    </recommendedName>
</protein>
<evidence type="ECO:0000256" key="2">
    <source>
        <dbReference type="ARBA" id="ARBA00022603"/>
    </source>
</evidence>
<evidence type="ECO:0000256" key="1">
    <source>
        <dbReference type="ARBA" id="ARBA00022555"/>
    </source>
</evidence>
<dbReference type="PANTHER" id="PTHR10631">
    <property type="entry name" value="N 2 ,N 2 -DIMETHYLGUANOSINE TRNA METHYLTRANSFERASE"/>
    <property type="match status" value="1"/>
</dbReference>
<dbReference type="PROSITE" id="PS51626">
    <property type="entry name" value="SAM_MT_TRM1"/>
    <property type="match status" value="1"/>
</dbReference>
<evidence type="ECO:0000256" key="5">
    <source>
        <dbReference type="ARBA" id="ARBA00022694"/>
    </source>
</evidence>
<dbReference type="GO" id="GO:0160104">
    <property type="term" value="F:tRNA (guanine(26)-N2)-dimethyltransferase activity"/>
    <property type="evidence" value="ECO:0007669"/>
    <property type="project" value="UniProtKB-EC"/>
</dbReference>
<dbReference type="SUPFAM" id="SSF53335">
    <property type="entry name" value="S-adenosyl-L-methionine-dependent methyltransferases"/>
    <property type="match status" value="1"/>
</dbReference>
<comment type="caution">
    <text evidence="8">The sequence shown here is derived from an EMBL/GenBank/DDBJ whole genome shotgun (WGS) entry which is preliminary data.</text>
</comment>
<keyword evidence="5" id="KW-0819">tRNA processing</keyword>
<keyword evidence="6" id="KW-0694">RNA-binding</keyword>
<keyword evidence="3 8" id="KW-0808">Transferase</keyword>
<dbReference type="Gene3D" id="3.30.56.70">
    <property type="entry name" value="N2,N2-dimethylguanosine tRNA methyltransferase, C-terminal domain"/>
    <property type="match status" value="1"/>
</dbReference>
<dbReference type="InterPro" id="IPR002905">
    <property type="entry name" value="Trm1"/>
</dbReference>
<organism evidence="8">
    <name type="scientific">mine drainage metagenome</name>
    <dbReference type="NCBI Taxonomy" id="410659"/>
    <lineage>
        <taxon>unclassified sequences</taxon>
        <taxon>metagenomes</taxon>
        <taxon>ecological metagenomes</taxon>
    </lineage>
</organism>
<evidence type="ECO:0000256" key="6">
    <source>
        <dbReference type="ARBA" id="ARBA00022884"/>
    </source>
</evidence>
<dbReference type="GO" id="GO:0002940">
    <property type="term" value="P:tRNA N2-guanine methylation"/>
    <property type="evidence" value="ECO:0007669"/>
    <property type="project" value="TreeGrafter"/>
</dbReference>
<evidence type="ECO:0000313" key="8">
    <source>
        <dbReference type="EMBL" id="EQD57976.1"/>
    </source>
</evidence>